<gene>
    <name evidence="2" type="ORF">PGT21_034439</name>
    <name evidence="3" type="ORF">PGTUg99_006811</name>
</gene>
<evidence type="ECO:0000313" key="3">
    <source>
        <dbReference type="EMBL" id="KAA1081782.1"/>
    </source>
</evidence>
<sequence length="60" mass="6854">MARLILFQRSPSLKMLALVIILHLSQVAALFYRCDPHFSIVDGMACKHYISLVALFHEKP</sequence>
<dbReference type="Proteomes" id="UP000325313">
    <property type="component" value="Unassembled WGS sequence"/>
</dbReference>
<keyword evidence="4" id="KW-1185">Reference proteome</keyword>
<evidence type="ECO:0000313" key="5">
    <source>
        <dbReference type="Proteomes" id="UP000325313"/>
    </source>
</evidence>
<keyword evidence="1" id="KW-0732">Signal</keyword>
<evidence type="ECO:0000313" key="4">
    <source>
        <dbReference type="Proteomes" id="UP000324748"/>
    </source>
</evidence>
<dbReference type="EMBL" id="VSWC01000196">
    <property type="protein sequence ID" value="KAA1066614.1"/>
    <property type="molecule type" value="Genomic_DNA"/>
</dbReference>
<dbReference type="EMBL" id="VDEP01000440">
    <property type="protein sequence ID" value="KAA1081782.1"/>
    <property type="molecule type" value="Genomic_DNA"/>
</dbReference>
<reference evidence="4 5" key="1">
    <citation type="submission" date="2019-05" db="EMBL/GenBank/DDBJ databases">
        <title>Emergence of the Ug99 lineage of the wheat stem rust pathogen through somatic hybridization.</title>
        <authorList>
            <person name="Li F."/>
            <person name="Upadhyaya N.M."/>
            <person name="Sperschneider J."/>
            <person name="Matny O."/>
            <person name="Nguyen-Phuc H."/>
            <person name="Mago R."/>
            <person name="Raley C."/>
            <person name="Miller M.E."/>
            <person name="Silverstein K.A.T."/>
            <person name="Henningsen E."/>
            <person name="Hirsch C.D."/>
            <person name="Visser B."/>
            <person name="Pretorius Z.A."/>
            <person name="Steffenson B.J."/>
            <person name="Schwessinger B."/>
            <person name="Dodds P.N."/>
            <person name="Figueroa M."/>
        </authorList>
    </citation>
    <scope>NUCLEOTIDE SEQUENCE [LARGE SCALE GENOMIC DNA]</scope>
    <source>
        <strain evidence="2">21-0</strain>
        <strain evidence="3 5">Ug99</strain>
    </source>
</reference>
<organism evidence="2 4">
    <name type="scientific">Puccinia graminis f. sp. tritici</name>
    <dbReference type="NCBI Taxonomy" id="56615"/>
    <lineage>
        <taxon>Eukaryota</taxon>
        <taxon>Fungi</taxon>
        <taxon>Dikarya</taxon>
        <taxon>Basidiomycota</taxon>
        <taxon>Pucciniomycotina</taxon>
        <taxon>Pucciniomycetes</taxon>
        <taxon>Pucciniales</taxon>
        <taxon>Pucciniaceae</taxon>
        <taxon>Puccinia</taxon>
    </lineage>
</organism>
<accession>A0A5B0LSR9</accession>
<feature type="signal peptide" evidence="1">
    <location>
        <begin position="1"/>
        <end position="29"/>
    </location>
</feature>
<name>A0A5B0LSR9_PUCGR</name>
<feature type="chain" id="PRO_5036137070" evidence="1">
    <location>
        <begin position="30"/>
        <end position="60"/>
    </location>
</feature>
<proteinExistence type="predicted"/>
<protein>
    <submittedName>
        <fullName evidence="2">Uncharacterized protein</fullName>
    </submittedName>
</protein>
<evidence type="ECO:0000313" key="2">
    <source>
        <dbReference type="EMBL" id="KAA1066614.1"/>
    </source>
</evidence>
<dbReference type="Proteomes" id="UP000324748">
    <property type="component" value="Unassembled WGS sequence"/>
</dbReference>
<comment type="caution">
    <text evidence="2">The sequence shown here is derived from an EMBL/GenBank/DDBJ whole genome shotgun (WGS) entry which is preliminary data.</text>
</comment>
<dbReference type="AlphaFoldDB" id="A0A5B0LSR9"/>
<evidence type="ECO:0000256" key="1">
    <source>
        <dbReference type="SAM" id="SignalP"/>
    </source>
</evidence>